<dbReference type="OrthoDB" id="10355at2157"/>
<proteinExistence type="inferred from homology"/>
<dbReference type="EMBL" id="CP000866">
    <property type="protein sequence ID" value="ABX12032.1"/>
    <property type="molecule type" value="Genomic_DNA"/>
</dbReference>
<dbReference type="SUPFAM" id="SSF53383">
    <property type="entry name" value="PLP-dependent transferases"/>
    <property type="match status" value="1"/>
</dbReference>
<dbReference type="CDD" id="cd00616">
    <property type="entry name" value="AHBA_syn"/>
    <property type="match status" value="1"/>
</dbReference>
<reference evidence="2 3" key="1">
    <citation type="journal article" date="2010" name="Proc. Natl. Acad. Sci. U.S.A.">
        <title>Nitrosopumilus maritimus genome reveals unique mechanisms for nitrification and autotrophy in globally distributed marine crenarchaea.</title>
        <authorList>
            <person name="Walker C.B."/>
            <person name="de la Torre J.R."/>
            <person name="Klotz M.G."/>
            <person name="Urakawa H."/>
            <person name="Pinel N."/>
            <person name="Arp D.J."/>
            <person name="Brochier-Armanet C."/>
            <person name="Chain P.S."/>
            <person name="Chan P.P."/>
            <person name="Gollabgir A."/>
            <person name="Hemp J."/>
            <person name="Hugler M."/>
            <person name="Karr E.A."/>
            <person name="Konneke M."/>
            <person name="Shin M."/>
            <person name="Lawton T.J."/>
            <person name="Lowe T."/>
            <person name="Martens-Habbena W."/>
            <person name="Sayavedra-Soto L.A."/>
            <person name="Lang D."/>
            <person name="Sievert S.M."/>
            <person name="Rosenzweig A.C."/>
            <person name="Manning G."/>
            <person name="Stahl D.A."/>
        </authorList>
    </citation>
    <scope>NUCLEOTIDE SEQUENCE [LARGE SCALE GENOMIC DNA]</scope>
    <source>
        <strain evidence="2 3">SCM1</strain>
    </source>
</reference>
<dbReference type="GO" id="GO:0030170">
    <property type="term" value="F:pyridoxal phosphate binding"/>
    <property type="evidence" value="ECO:0000318"/>
    <property type="project" value="GO_Central"/>
</dbReference>
<dbReference type="Gene3D" id="3.90.1150.10">
    <property type="entry name" value="Aspartate Aminotransferase, domain 1"/>
    <property type="match status" value="1"/>
</dbReference>
<dbReference type="EnsemblBacteria" id="ABX12032">
    <property type="protein sequence ID" value="ABX12032"/>
    <property type="gene ID" value="Nmar_0132"/>
</dbReference>
<dbReference type="InterPro" id="IPR015421">
    <property type="entry name" value="PyrdxlP-dep_Trfase_major"/>
</dbReference>
<dbReference type="PIRSF" id="PIRSF000390">
    <property type="entry name" value="PLP_StrS"/>
    <property type="match status" value="1"/>
</dbReference>
<dbReference type="eggNOG" id="arCOG00118">
    <property type="taxonomic scope" value="Archaea"/>
</dbReference>
<dbReference type="InterPro" id="IPR000653">
    <property type="entry name" value="DegT/StrS_aminotransferase"/>
</dbReference>
<dbReference type="GeneID" id="5774365"/>
<evidence type="ECO:0000313" key="3">
    <source>
        <dbReference type="Proteomes" id="UP000000792"/>
    </source>
</evidence>
<dbReference type="AlphaFoldDB" id="A9A1R1"/>
<name>A9A1R1_NITMS</name>
<dbReference type="EC" id="2.6.1.50" evidence="2"/>
<evidence type="ECO:0000256" key="1">
    <source>
        <dbReference type="RuleBase" id="RU004508"/>
    </source>
</evidence>
<comment type="similarity">
    <text evidence="1">Belongs to the DegT/DnrJ/EryC1 family.</text>
</comment>
<dbReference type="KEGG" id="nmr:Nmar_0132"/>
<keyword evidence="2" id="KW-0032">Aminotransferase</keyword>
<dbReference type="InterPro" id="IPR015424">
    <property type="entry name" value="PyrdxlP-dep_Trfase"/>
</dbReference>
<dbReference type="Pfam" id="PF01041">
    <property type="entry name" value="DegT_DnrJ_EryC1"/>
    <property type="match status" value="1"/>
</dbReference>
<dbReference type="STRING" id="436308.Nmar_0132"/>
<keyword evidence="1" id="KW-0663">Pyridoxal phosphate</keyword>
<dbReference type="PhylomeDB" id="A9A1R1"/>
<evidence type="ECO:0000313" key="2">
    <source>
        <dbReference type="EMBL" id="ABX12032.1"/>
    </source>
</evidence>
<dbReference type="PANTHER" id="PTHR30244:SF34">
    <property type="entry name" value="DTDP-4-AMINO-4,6-DIDEOXYGALACTOSE TRANSAMINASE"/>
    <property type="match status" value="1"/>
</dbReference>
<accession>A9A1R1</accession>
<dbReference type="GO" id="GO:0008483">
    <property type="term" value="F:transaminase activity"/>
    <property type="evidence" value="ECO:0000318"/>
    <property type="project" value="GO_Central"/>
</dbReference>
<dbReference type="Gene3D" id="3.40.640.10">
    <property type="entry name" value="Type I PLP-dependent aspartate aminotransferase-like (Major domain)"/>
    <property type="match status" value="1"/>
</dbReference>
<dbReference type="HOGENOM" id="CLU_033332_0_0_2"/>
<organism evidence="2 3">
    <name type="scientific">Nitrosopumilus maritimus (strain SCM1)</name>
    <dbReference type="NCBI Taxonomy" id="436308"/>
    <lineage>
        <taxon>Archaea</taxon>
        <taxon>Nitrososphaerota</taxon>
        <taxon>Nitrososphaeria</taxon>
        <taxon>Nitrosopumilales</taxon>
        <taxon>Nitrosopumilaceae</taxon>
        <taxon>Nitrosopumilus</taxon>
    </lineage>
</organism>
<sequence>MKKRIKLFDPIIGTKEEIAINKVLKSGYWASGSGVGNVQKFEKKFNEYIGSNSCVTVNNGTSALQLAVSLFDVKNSEIIMPSLSFVSTAHSALYNNAKPVFVDVDPKTLCIDVEKIKKHITRKTKVIIPVHFGGFPADLDKIRKICKENQINLVEDAAHAAGAKYKEKKIGTVSEAICFSFHPVKNLAMPNGGAITLNGKKNKVNSNLIKIKRWCGISNRHNSQYDITELGWNAYLNEFSAVIGLEQLKKLDKMNKIRKKIAKQYSTEINLEEKMPFSQDCSYHFFWIQVDNREKFMKKLFEKGIEIGTHYSPIHKMKFYKNKVKLPITESVASKIVTLPIHPNLSENDVDKIIQNVNKFSN</sequence>
<protein>
    <submittedName>
        <fullName evidence="2">Glutamine--scyllo-inositol transaminase</fullName>
        <ecNumber evidence="2">2.6.1.50</ecNumber>
    </submittedName>
</protein>
<gene>
    <name evidence="2" type="ordered locus">Nmar_0132</name>
</gene>
<dbReference type="InterPro" id="IPR015422">
    <property type="entry name" value="PyrdxlP-dep_Trfase_small"/>
</dbReference>
<dbReference type="GO" id="GO:0047310">
    <property type="term" value="F:glutamine-scyllo-inositol transaminase activity"/>
    <property type="evidence" value="ECO:0007669"/>
    <property type="project" value="UniProtKB-EC"/>
</dbReference>
<dbReference type="GO" id="GO:0000271">
    <property type="term" value="P:polysaccharide biosynthetic process"/>
    <property type="evidence" value="ECO:0000318"/>
    <property type="project" value="GO_Central"/>
</dbReference>
<keyword evidence="3" id="KW-1185">Reference proteome</keyword>
<keyword evidence="2" id="KW-0808">Transferase</keyword>
<dbReference type="InParanoid" id="A9A1R1"/>
<dbReference type="PANTHER" id="PTHR30244">
    <property type="entry name" value="TRANSAMINASE"/>
    <property type="match status" value="1"/>
</dbReference>
<dbReference type="Proteomes" id="UP000000792">
    <property type="component" value="Chromosome"/>
</dbReference>
<dbReference type="RefSeq" id="WP_012214519.1">
    <property type="nucleotide sequence ID" value="NC_010085.1"/>
</dbReference>